<keyword evidence="3" id="KW-1185">Reference proteome</keyword>
<dbReference type="SUPFAM" id="SSF52743">
    <property type="entry name" value="Subtilisin-like"/>
    <property type="match status" value="1"/>
</dbReference>
<dbReference type="GO" id="GO:0004252">
    <property type="term" value="F:serine-type endopeptidase activity"/>
    <property type="evidence" value="ECO:0007669"/>
    <property type="project" value="InterPro"/>
</dbReference>
<evidence type="ECO:0000313" key="2">
    <source>
        <dbReference type="EMBL" id="GAV21458.1"/>
    </source>
</evidence>
<dbReference type="CDD" id="cd04847">
    <property type="entry name" value="Peptidases_S8_Subtilisin_like_2"/>
    <property type="match status" value="1"/>
</dbReference>
<dbReference type="AlphaFoldDB" id="A0A1L8CRB9"/>
<dbReference type="Pfam" id="PF00082">
    <property type="entry name" value="Peptidase_S8"/>
    <property type="match status" value="1"/>
</dbReference>
<name>A0A1L8CRB9_9PROT</name>
<evidence type="ECO:0000313" key="3">
    <source>
        <dbReference type="Proteomes" id="UP000231632"/>
    </source>
</evidence>
<dbReference type="STRING" id="1921010.MMIC_P2447"/>
<dbReference type="InterPro" id="IPR000209">
    <property type="entry name" value="Peptidase_S8/S53_dom"/>
</dbReference>
<dbReference type="GO" id="GO:0006508">
    <property type="term" value="P:proteolysis"/>
    <property type="evidence" value="ECO:0007669"/>
    <property type="project" value="InterPro"/>
</dbReference>
<dbReference type="Gene3D" id="3.40.50.200">
    <property type="entry name" value="Peptidase S8/S53 domain"/>
    <property type="match status" value="1"/>
</dbReference>
<dbReference type="RefSeq" id="WP_072660746.1">
    <property type="nucleotide sequence ID" value="NZ_BDFD01000037.1"/>
</dbReference>
<accession>A0A1L8CRB9</accession>
<proteinExistence type="predicted"/>
<organism evidence="2 3">
    <name type="scientific">Mariprofundus micogutta</name>
    <dbReference type="NCBI Taxonomy" id="1921010"/>
    <lineage>
        <taxon>Bacteria</taxon>
        <taxon>Pseudomonadati</taxon>
        <taxon>Pseudomonadota</taxon>
        <taxon>Candidatius Mariprofundia</taxon>
        <taxon>Mariprofundales</taxon>
        <taxon>Mariprofundaceae</taxon>
        <taxon>Mariprofundus</taxon>
    </lineage>
</organism>
<dbReference type="OrthoDB" id="5495859at2"/>
<reference evidence="2 3" key="1">
    <citation type="journal article" date="2017" name="Arch. Microbiol.">
        <title>Mariprofundus micogutta sp. nov., a novel iron-oxidizing zetaproteobacterium isolated from a deep-sea hydrothermal field at the Bayonnaise knoll of the Izu-Ogasawara arc, and a description of Mariprofundales ord. nov. and Zetaproteobacteria classis nov.</title>
        <authorList>
            <person name="Makita H."/>
            <person name="Tanaka E."/>
            <person name="Mitsunobu S."/>
            <person name="Miyazaki M."/>
            <person name="Nunoura T."/>
            <person name="Uematsu K."/>
            <person name="Takaki Y."/>
            <person name="Nishi S."/>
            <person name="Shimamura S."/>
            <person name="Takai K."/>
        </authorList>
    </citation>
    <scope>NUCLEOTIDE SEQUENCE [LARGE SCALE GENOMIC DNA]</scope>
    <source>
        <strain evidence="2 3">ET2</strain>
    </source>
</reference>
<sequence>MTARYLIGRGELLTYKIDAPKKNPGEKKHPYSLDEAKAIITPQIIEANRLFSELPDNACVNDMVVAKVVLHPSYIAKSYFPKSLFEQAGLTSVGSRTLRVSPRKVVQKKSPKEMDTTELFVAGTRYSLSKLPNIAEQLTEGEASAKQFTQIESFSPMLAFDRIKDGEYKDDETQVFEVGLHMLPEGDSSELRAYFSMYALFCGFQVNSEFEFEAGRLLFLAIEGNPNQLEKLAQFTLMRVIRPMARIRAISTTRSMPVVIPVDLPSAEPLSNKTKAAILDGGLPSNHVLSPYIRRYFLSDENADDVTDYLDHGLGVTSAVLFGAINPMEGVNRPYSYVDHHRVLDSKSDEEDPYELFRTLGHIETVLLSRQYQFINLSLGPDLAIEDTDVHVWTSVLDSLLSNGETLLAVAIGNNGQRDELTQLNRIQVPADCVNALSVGASDVSGSGWQRASYSAKGPGRSPGRHKPDVVAFGGSPTEYFHVISPGVRASLSATLGTSYSAPLALRSAIGISAILGDEVHPLSIKALLIHGCESHQIADMEDVGRGRVPSDIDRLITCGEGEARIIYQGALLPGKYLRAPIPLPDVALMGKVRVRATFCYASPVDPHDTANYTKAGLEITFRPHCDKFVSDKAANAKSQTFFPLSKYRSEAELRSDLGKWETVLHDEKSFLASSLKKPVFDVHYNARDGGGPVPSGAPQIRYALVLTLIAPKHVNLHQEILRSHAALQMLEPQVSLPLRT</sequence>
<comment type="caution">
    <text evidence="2">The sequence shown here is derived from an EMBL/GenBank/DDBJ whole genome shotgun (WGS) entry which is preliminary data.</text>
</comment>
<dbReference type="EMBL" id="BDFD01000037">
    <property type="protein sequence ID" value="GAV21458.1"/>
    <property type="molecule type" value="Genomic_DNA"/>
</dbReference>
<dbReference type="InterPro" id="IPR034074">
    <property type="entry name" value="Y4bN_pept_dom"/>
</dbReference>
<feature type="domain" description="Peptidase S8/S53" evidence="1">
    <location>
        <begin position="274"/>
        <end position="531"/>
    </location>
</feature>
<gene>
    <name evidence="2" type="ORF">MMIC_P2447</name>
</gene>
<dbReference type="Proteomes" id="UP000231632">
    <property type="component" value="Unassembled WGS sequence"/>
</dbReference>
<protein>
    <submittedName>
        <fullName evidence="2">Subtilase family protein</fullName>
    </submittedName>
</protein>
<evidence type="ECO:0000259" key="1">
    <source>
        <dbReference type="Pfam" id="PF00082"/>
    </source>
</evidence>
<dbReference type="InterPro" id="IPR036852">
    <property type="entry name" value="Peptidase_S8/S53_dom_sf"/>
</dbReference>